<dbReference type="Pfam" id="PF13737">
    <property type="entry name" value="DDE_Tnp_1_5"/>
    <property type="match status" value="1"/>
</dbReference>
<dbReference type="Proteomes" id="UP000664731">
    <property type="component" value="Unassembled WGS sequence"/>
</dbReference>
<comment type="caution">
    <text evidence="2">The sequence shown here is derived from an EMBL/GenBank/DDBJ whole genome shotgun (WGS) entry which is preliminary data.</text>
</comment>
<protein>
    <submittedName>
        <fullName evidence="2">IS5-like element ISGNB1-1 family transposase</fullName>
    </submittedName>
</protein>
<name>A0A939KBI4_9BURK</name>
<dbReference type="InterPro" id="IPR025668">
    <property type="entry name" value="Tnp_DDE_dom"/>
</dbReference>
<evidence type="ECO:0000313" key="3">
    <source>
        <dbReference type="Proteomes" id="UP000664731"/>
    </source>
</evidence>
<dbReference type="PANTHER" id="PTHR34631">
    <property type="match status" value="1"/>
</dbReference>
<evidence type="ECO:0000259" key="1">
    <source>
        <dbReference type="Pfam" id="PF13737"/>
    </source>
</evidence>
<sequence length="315" mass="35290">MSESKSAKPRYKTTNWAAYNAALKARGSLAIWLDKDMQWYAPASGKRGRQHVFSDAAIQFCLSIKCLFGLALRQSLGLVQSLLHLADLDWRVPDFSTVSRRQKTLQVQLPYRASTSALNLLVDSTGIKFLGEGEWKRKKHGAEYRRQWRKVHLGIDASTLEIRAIEVTDNSVGDAPMLPGLLGQIPPGEPIASVSTDGAYDTKACHAAIMERGAQAIIPPRKNAQVWKSQTPGAMVRNEAVLACKRLGWRIWKKWSGYHRRSLVETKMHCFKRLGERVMARTFERQVTELHVRVALLNRFTQLGCPTTVAVPAVA</sequence>
<dbReference type="RefSeq" id="WP_015061183.1">
    <property type="nucleotide sequence ID" value="NZ_JAFNME010000072.1"/>
</dbReference>
<dbReference type="InterPro" id="IPR053520">
    <property type="entry name" value="Transposase_Tn903"/>
</dbReference>
<evidence type="ECO:0000313" key="2">
    <source>
        <dbReference type="EMBL" id="MBO1250950.1"/>
    </source>
</evidence>
<proteinExistence type="predicted"/>
<dbReference type="AlphaFoldDB" id="A0A939KBI4"/>
<accession>A0A939KBI4</accession>
<reference evidence="2" key="1">
    <citation type="submission" date="2021-03" db="EMBL/GenBank/DDBJ databases">
        <title>Comamonas denitrificans.</title>
        <authorList>
            <person name="Finster K."/>
        </authorList>
    </citation>
    <scope>NUCLEOTIDE SEQUENCE</scope>
    <source>
        <strain evidence="2">MM2021_4</strain>
    </source>
</reference>
<dbReference type="PANTHER" id="PTHR34631:SF3">
    <property type="entry name" value="ISSOD12 TRANSPOSASE TNPA_ISSOD12"/>
    <property type="match status" value="1"/>
</dbReference>
<keyword evidence="3" id="KW-1185">Reference proteome</keyword>
<dbReference type="NCBIfam" id="NF033579">
    <property type="entry name" value="transpos_IS5_2"/>
    <property type="match status" value="1"/>
</dbReference>
<organism evidence="2 3">
    <name type="scientific">Comamonas denitrificans</name>
    <dbReference type="NCBI Taxonomy" id="117506"/>
    <lineage>
        <taxon>Bacteria</taxon>
        <taxon>Pseudomonadati</taxon>
        <taxon>Pseudomonadota</taxon>
        <taxon>Betaproteobacteria</taxon>
        <taxon>Burkholderiales</taxon>
        <taxon>Comamonadaceae</taxon>
        <taxon>Comamonas</taxon>
    </lineage>
</organism>
<gene>
    <name evidence="2" type="ORF">J1777_14200</name>
</gene>
<dbReference type="EMBL" id="JAFNME010000072">
    <property type="protein sequence ID" value="MBO1250950.1"/>
    <property type="molecule type" value="Genomic_DNA"/>
</dbReference>
<dbReference type="InterPro" id="IPR053172">
    <property type="entry name" value="Tn903_transposase"/>
</dbReference>
<feature type="domain" description="Transposase DDE" evidence="1">
    <location>
        <begin position="25"/>
        <end position="132"/>
    </location>
</feature>